<evidence type="ECO:0000313" key="1">
    <source>
        <dbReference type="EMBL" id="MBD8027972.1"/>
    </source>
</evidence>
<keyword evidence="2" id="KW-1185">Reference proteome</keyword>
<dbReference type="RefSeq" id="WP_191708389.1">
    <property type="nucleotide sequence ID" value="NZ_JACSQA010000028.1"/>
</dbReference>
<evidence type="ECO:0000313" key="2">
    <source>
        <dbReference type="Proteomes" id="UP000640930"/>
    </source>
</evidence>
<accession>A0ABR8XFF1</accession>
<comment type="caution">
    <text evidence="1">The sequence shown here is derived from an EMBL/GenBank/DDBJ whole genome shotgun (WGS) entry which is preliminary data.</text>
</comment>
<dbReference type="EMBL" id="JACSQA010000028">
    <property type="protein sequence ID" value="MBD8027972.1"/>
    <property type="molecule type" value="Genomic_DNA"/>
</dbReference>
<organism evidence="1 2">
    <name type="scientific">Ureibacillus galli</name>
    <dbReference type="NCBI Taxonomy" id="2762222"/>
    <lineage>
        <taxon>Bacteria</taxon>
        <taxon>Bacillati</taxon>
        <taxon>Bacillota</taxon>
        <taxon>Bacilli</taxon>
        <taxon>Bacillales</taxon>
        <taxon>Caryophanaceae</taxon>
        <taxon>Ureibacillus</taxon>
    </lineage>
</organism>
<gene>
    <name evidence="1" type="ORF">H9636_15075</name>
</gene>
<reference evidence="1 2" key="1">
    <citation type="submission" date="2020-08" db="EMBL/GenBank/DDBJ databases">
        <title>A Genomic Blueprint of the Chicken Gut Microbiome.</title>
        <authorList>
            <person name="Gilroy R."/>
            <person name="Ravi A."/>
            <person name="Getino M."/>
            <person name="Pursley I."/>
            <person name="Horton D.L."/>
            <person name="Alikhan N.-F."/>
            <person name="Baker D."/>
            <person name="Gharbi K."/>
            <person name="Hall N."/>
            <person name="Watson M."/>
            <person name="Adriaenssens E.M."/>
            <person name="Foster-Nyarko E."/>
            <person name="Jarju S."/>
            <person name="Secka A."/>
            <person name="Antonio M."/>
            <person name="Oren A."/>
            <person name="Chaudhuri R."/>
            <person name="La Ragione R.M."/>
            <person name="Hildebrand F."/>
            <person name="Pallen M.J."/>
        </authorList>
    </citation>
    <scope>NUCLEOTIDE SEQUENCE [LARGE SCALE GENOMIC DNA]</scope>
    <source>
        <strain evidence="1 2">Re31</strain>
    </source>
</reference>
<sequence>MNPSKKDVHDVYLKYFGHAVEGSTYYDFQPTHMQTDILFGESYAILEEYNHWDLDTTFHYEVLYVSEEGVILKKFFRKKLENVHSFESHPLFQCAIWIIEETTSEYINAEDIIQIISKDVYAAKVPTSNSTYRHLMKKSELFEPFFKDLYTEMESYYNGDKRHSFEKWDFAEFLQSEYGIHFEHSEGVDIILSNCLGIMRKLNLTKEEMAEYFCKYVL</sequence>
<name>A0ABR8XFF1_9BACL</name>
<protein>
    <submittedName>
        <fullName evidence="1">Uncharacterized protein</fullName>
    </submittedName>
</protein>
<dbReference type="Proteomes" id="UP000640930">
    <property type="component" value="Unassembled WGS sequence"/>
</dbReference>
<proteinExistence type="predicted"/>